<feature type="compositionally biased region" description="Basic and acidic residues" evidence="1">
    <location>
        <begin position="27"/>
        <end position="36"/>
    </location>
</feature>
<protein>
    <submittedName>
        <fullName evidence="2">Uncharacterized protein</fullName>
    </submittedName>
</protein>
<dbReference type="AlphaFoldDB" id="S7Q3A8"/>
<evidence type="ECO:0000313" key="3">
    <source>
        <dbReference type="Proteomes" id="UP000030669"/>
    </source>
</evidence>
<dbReference type="GeneID" id="19304247"/>
<proteinExistence type="predicted"/>
<sequence>MPPSSRVEKPLPPLPDNIPHRSSSLKETSKTRRGVIDVDEDRPKLKHQNTLPKTKREQWAGQVQRPTSPLRFLSKLGHSPSVPKNVSPTTGRDEDWDWDMYDSNPPDGFEFDGEARDGRFAQSPKSKTSIADHPEEFSMYPRIPHPYSAPSSIPAFRRETAEDDRALYLTVAPDCDESDGGVTVVVQDRNPMKTCHDSVLTIGGAVRMLSPREQVRSRDDQF</sequence>
<name>S7Q3A8_GLOTA</name>
<dbReference type="Proteomes" id="UP000030669">
    <property type="component" value="Unassembled WGS sequence"/>
</dbReference>
<dbReference type="KEGG" id="gtr:GLOTRDRAFT_139431"/>
<evidence type="ECO:0000313" key="2">
    <source>
        <dbReference type="EMBL" id="EPQ54002.1"/>
    </source>
</evidence>
<evidence type="ECO:0000256" key="1">
    <source>
        <dbReference type="SAM" id="MobiDB-lite"/>
    </source>
</evidence>
<dbReference type="HOGENOM" id="CLU_1245492_0_0_1"/>
<keyword evidence="3" id="KW-1185">Reference proteome</keyword>
<reference evidence="2 3" key="1">
    <citation type="journal article" date="2012" name="Science">
        <title>The Paleozoic origin of enzymatic lignin decomposition reconstructed from 31 fungal genomes.</title>
        <authorList>
            <person name="Floudas D."/>
            <person name="Binder M."/>
            <person name="Riley R."/>
            <person name="Barry K."/>
            <person name="Blanchette R.A."/>
            <person name="Henrissat B."/>
            <person name="Martinez A.T."/>
            <person name="Otillar R."/>
            <person name="Spatafora J.W."/>
            <person name="Yadav J.S."/>
            <person name="Aerts A."/>
            <person name="Benoit I."/>
            <person name="Boyd A."/>
            <person name="Carlson A."/>
            <person name="Copeland A."/>
            <person name="Coutinho P.M."/>
            <person name="de Vries R.P."/>
            <person name="Ferreira P."/>
            <person name="Findley K."/>
            <person name="Foster B."/>
            <person name="Gaskell J."/>
            <person name="Glotzer D."/>
            <person name="Gorecki P."/>
            <person name="Heitman J."/>
            <person name="Hesse C."/>
            <person name="Hori C."/>
            <person name="Igarashi K."/>
            <person name="Jurgens J.A."/>
            <person name="Kallen N."/>
            <person name="Kersten P."/>
            <person name="Kohler A."/>
            <person name="Kuees U."/>
            <person name="Kumar T.K.A."/>
            <person name="Kuo A."/>
            <person name="LaButti K."/>
            <person name="Larrondo L.F."/>
            <person name="Lindquist E."/>
            <person name="Ling A."/>
            <person name="Lombard V."/>
            <person name="Lucas S."/>
            <person name="Lundell T."/>
            <person name="Martin R."/>
            <person name="McLaughlin D.J."/>
            <person name="Morgenstern I."/>
            <person name="Morin E."/>
            <person name="Murat C."/>
            <person name="Nagy L.G."/>
            <person name="Nolan M."/>
            <person name="Ohm R.A."/>
            <person name="Patyshakuliyeva A."/>
            <person name="Rokas A."/>
            <person name="Ruiz-Duenas F.J."/>
            <person name="Sabat G."/>
            <person name="Salamov A."/>
            <person name="Samejima M."/>
            <person name="Schmutz J."/>
            <person name="Slot J.C."/>
            <person name="St John F."/>
            <person name="Stenlid J."/>
            <person name="Sun H."/>
            <person name="Sun S."/>
            <person name="Syed K."/>
            <person name="Tsang A."/>
            <person name="Wiebenga A."/>
            <person name="Young D."/>
            <person name="Pisabarro A."/>
            <person name="Eastwood D.C."/>
            <person name="Martin F."/>
            <person name="Cullen D."/>
            <person name="Grigoriev I.V."/>
            <person name="Hibbett D.S."/>
        </authorList>
    </citation>
    <scope>NUCLEOTIDE SEQUENCE [LARGE SCALE GENOMIC DNA]</scope>
    <source>
        <strain evidence="2 3">ATCC 11539</strain>
    </source>
</reference>
<organism evidence="2 3">
    <name type="scientific">Gloeophyllum trabeum (strain ATCC 11539 / FP-39264 / Madison 617)</name>
    <name type="common">Brown rot fungus</name>
    <dbReference type="NCBI Taxonomy" id="670483"/>
    <lineage>
        <taxon>Eukaryota</taxon>
        <taxon>Fungi</taxon>
        <taxon>Dikarya</taxon>
        <taxon>Basidiomycota</taxon>
        <taxon>Agaricomycotina</taxon>
        <taxon>Agaricomycetes</taxon>
        <taxon>Gloeophyllales</taxon>
        <taxon>Gloeophyllaceae</taxon>
        <taxon>Gloeophyllum</taxon>
    </lineage>
</organism>
<accession>S7Q3A8</accession>
<dbReference type="EMBL" id="KB469304">
    <property type="protein sequence ID" value="EPQ54002.1"/>
    <property type="molecule type" value="Genomic_DNA"/>
</dbReference>
<gene>
    <name evidence="2" type="ORF">GLOTRDRAFT_139431</name>
</gene>
<feature type="region of interest" description="Disordered" evidence="1">
    <location>
        <begin position="1"/>
        <end position="133"/>
    </location>
</feature>
<dbReference type="RefSeq" id="XP_007867359.1">
    <property type="nucleotide sequence ID" value="XM_007869168.1"/>
</dbReference>